<evidence type="ECO:0000256" key="2">
    <source>
        <dbReference type="SAM" id="MobiDB-lite"/>
    </source>
</evidence>
<protein>
    <recommendedName>
        <fullName evidence="3">CCHC-type domain-containing protein</fullName>
    </recommendedName>
</protein>
<dbReference type="RefSeq" id="XP_016730166.1">
    <property type="nucleotide sequence ID" value="XM_016874677.1"/>
</dbReference>
<dbReference type="Pfam" id="PF00098">
    <property type="entry name" value="zf-CCHC"/>
    <property type="match status" value="1"/>
</dbReference>
<organism evidence="4 5">
    <name type="scientific">Gossypium hirsutum</name>
    <name type="common">Upland cotton</name>
    <name type="synonym">Gossypium mexicanum</name>
    <dbReference type="NCBI Taxonomy" id="3635"/>
    <lineage>
        <taxon>Eukaryota</taxon>
        <taxon>Viridiplantae</taxon>
        <taxon>Streptophyta</taxon>
        <taxon>Embryophyta</taxon>
        <taxon>Tracheophyta</taxon>
        <taxon>Spermatophyta</taxon>
        <taxon>Magnoliopsida</taxon>
        <taxon>eudicotyledons</taxon>
        <taxon>Gunneridae</taxon>
        <taxon>Pentapetalae</taxon>
        <taxon>rosids</taxon>
        <taxon>malvids</taxon>
        <taxon>Malvales</taxon>
        <taxon>Malvaceae</taxon>
        <taxon>Malvoideae</taxon>
        <taxon>Gossypium</taxon>
    </lineage>
</organism>
<feature type="compositionally biased region" description="Basic residues" evidence="2">
    <location>
        <begin position="176"/>
        <end position="185"/>
    </location>
</feature>
<evidence type="ECO:0000259" key="3">
    <source>
        <dbReference type="PROSITE" id="PS50158"/>
    </source>
</evidence>
<dbReference type="Pfam" id="PF14223">
    <property type="entry name" value="Retrotran_gag_2"/>
    <property type="match status" value="1"/>
</dbReference>
<evidence type="ECO:0000256" key="1">
    <source>
        <dbReference type="PROSITE-ProRule" id="PRU00047"/>
    </source>
</evidence>
<dbReference type="GeneID" id="107941136"/>
<gene>
    <name evidence="5" type="primary">LOC107941136</name>
</gene>
<evidence type="ECO:0000313" key="5">
    <source>
        <dbReference type="RefSeq" id="XP_016730166.1"/>
    </source>
</evidence>
<dbReference type="SUPFAM" id="SSF57756">
    <property type="entry name" value="Retrovirus zinc finger-like domains"/>
    <property type="match status" value="1"/>
</dbReference>
<dbReference type="GO" id="GO:0008270">
    <property type="term" value="F:zinc ion binding"/>
    <property type="evidence" value="ECO:0007669"/>
    <property type="project" value="UniProtKB-KW"/>
</dbReference>
<keyword evidence="4" id="KW-1185">Reference proteome</keyword>
<accession>A0A1U8MTI6</accession>
<dbReference type="PaxDb" id="3635-A0A1U8MTI6"/>
<dbReference type="InterPro" id="IPR054722">
    <property type="entry name" value="PolX-like_BBD"/>
</dbReference>
<keyword evidence="1" id="KW-0862">Zinc</keyword>
<proteinExistence type="predicted"/>
<keyword evidence="1" id="KW-0863">Zinc-finger</keyword>
<dbReference type="InterPro" id="IPR001878">
    <property type="entry name" value="Znf_CCHC"/>
</dbReference>
<dbReference type="Pfam" id="PF22936">
    <property type="entry name" value="Pol_BBD"/>
    <property type="match status" value="1"/>
</dbReference>
<keyword evidence="1" id="KW-0479">Metal-binding</keyword>
<dbReference type="GO" id="GO:0003676">
    <property type="term" value="F:nucleic acid binding"/>
    <property type="evidence" value="ECO:0007669"/>
    <property type="project" value="InterPro"/>
</dbReference>
<evidence type="ECO:0000313" key="4">
    <source>
        <dbReference type="Proteomes" id="UP000818029"/>
    </source>
</evidence>
<reference evidence="5" key="2">
    <citation type="submission" date="2025-08" db="UniProtKB">
        <authorList>
            <consortium name="RefSeq"/>
        </authorList>
    </citation>
    <scope>IDENTIFICATION</scope>
</reference>
<dbReference type="PANTHER" id="PTHR47592">
    <property type="entry name" value="PBF68 PROTEIN"/>
    <property type="match status" value="1"/>
</dbReference>
<dbReference type="Proteomes" id="UP000818029">
    <property type="component" value="Chromosome D12"/>
</dbReference>
<feature type="region of interest" description="Disordered" evidence="2">
    <location>
        <begin position="172"/>
        <end position="193"/>
    </location>
</feature>
<dbReference type="PROSITE" id="PS50158">
    <property type="entry name" value="ZF_CCHC"/>
    <property type="match status" value="1"/>
</dbReference>
<dbReference type="PANTHER" id="PTHR47592:SF27">
    <property type="entry name" value="OS08G0421700 PROTEIN"/>
    <property type="match status" value="1"/>
</dbReference>
<dbReference type="SMART" id="SM00343">
    <property type="entry name" value="ZnF_C2HC"/>
    <property type="match status" value="1"/>
</dbReference>
<dbReference type="InterPro" id="IPR036875">
    <property type="entry name" value="Znf_CCHC_sf"/>
</dbReference>
<dbReference type="KEGG" id="ghi:107941136"/>
<name>A0A1U8MTI6_GOSHI</name>
<reference evidence="4" key="1">
    <citation type="journal article" date="2020" name="Nat. Genet.">
        <title>Genomic diversifications of five Gossypium allopolyploid species and their impact on cotton improvement.</title>
        <authorList>
            <person name="Chen Z.J."/>
            <person name="Sreedasyam A."/>
            <person name="Ando A."/>
            <person name="Song Q."/>
            <person name="De Santiago L.M."/>
            <person name="Hulse-Kemp A.M."/>
            <person name="Ding M."/>
            <person name="Ye W."/>
            <person name="Kirkbride R.C."/>
            <person name="Jenkins J."/>
            <person name="Plott C."/>
            <person name="Lovell J."/>
            <person name="Lin Y.M."/>
            <person name="Vaughn R."/>
            <person name="Liu B."/>
            <person name="Simpson S."/>
            <person name="Scheffler B.E."/>
            <person name="Wen L."/>
            <person name="Saski C.A."/>
            <person name="Grover C.E."/>
            <person name="Hu G."/>
            <person name="Conover J.L."/>
            <person name="Carlson J.W."/>
            <person name="Shu S."/>
            <person name="Boston L.B."/>
            <person name="Williams M."/>
            <person name="Peterson D.G."/>
            <person name="McGee K."/>
            <person name="Jones D.C."/>
            <person name="Wendel J.F."/>
            <person name="Stelly D.M."/>
            <person name="Grimwood J."/>
            <person name="Schmutz J."/>
        </authorList>
    </citation>
    <scope>NUCLEOTIDE SEQUENCE [LARGE SCALE GENOMIC DNA]</scope>
    <source>
        <strain evidence="4">cv. TM-1</strain>
    </source>
</reference>
<feature type="domain" description="CCHC-type" evidence="3">
    <location>
        <begin position="204"/>
        <end position="219"/>
    </location>
</feature>
<sequence length="309" mass="35020">MAAMVDGDHGISGPSKEKMSHTSNNSSNSKVEAIVAAQAQRGEEDAITTFNIAEAWNSSDFLCRNYILNSLSDELYEVYNIKKTTKELWESLNHKYKTEDAGAKKFLVAKFLNFVMVDSKAIVNQNYLKHKRNHMMMEGLIVRLRIEEDNRGAAKRLNKATNPNFAKANIEEVKKESKKRKHSQTRSKLGPKGGVFKKPKFQGKCFHCNKMGHKSFDCRLSKRVRTNEANAMENISKEISYLDLCAVIFEVNLVDSNPRKWWLDTGATHHICYDNDSFVELVPCEKGEKLYMGNAATSKVKGKSTVILQ</sequence>
<feature type="region of interest" description="Disordered" evidence="2">
    <location>
        <begin position="1"/>
        <end position="28"/>
    </location>
</feature>
<dbReference type="AlphaFoldDB" id="A0A1U8MTI6"/>